<dbReference type="Proteomes" id="UP001199919">
    <property type="component" value="Unassembled WGS sequence"/>
</dbReference>
<comment type="caution">
    <text evidence="1">The sequence shown here is derived from an EMBL/GenBank/DDBJ whole genome shotgun (WGS) entry which is preliminary data.</text>
</comment>
<dbReference type="EMBL" id="JAJPWV010000001">
    <property type="protein sequence ID" value="MCD8739458.1"/>
    <property type="molecule type" value="Genomic_DNA"/>
</dbReference>
<keyword evidence="2" id="KW-1185">Reference proteome</keyword>
<dbReference type="RefSeq" id="WP_232175339.1">
    <property type="nucleotide sequence ID" value="NZ_JAJPWV010000001.1"/>
</dbReference>
<organism evidence="1 2">
    <name type="scientific">Mucilaginibacter roseus</name>
    <dbReference type="NCBI Taxonomy" id="1528868"/>
    <lineage>
        <taxon>Bacteria</taxon>
        <taxon>Pseudomonadati</taxon>
        <taxon>Bacteroidota</taxon>
        <taxon>Sphingobacteriia</taxon>
        <taxon>Sphingobacteriales</taxon>
        <taxon>Sphingobacteriaceae</taxon>
        <taxon>Mucilaginibacter</taxon>
    </lineage>
</organism>
<protein>
    <submittedName>
        <fullName evidence="1">Uncharacterized protein</fullName>
    </submittedName>
</protein>
<sequence length="295" mass="32904">MKKIYIIFPLLFLLFAACKKDGKSPSKPDPDNDGKKYEVNFNIGIDADEQNLQRSSKIKKLNNTPANLADLATFLAYYVFNSDDKLVTSLIQTSTTPNFGKITDGFAAGTYTVVLVATKNKPTEYDSKHIVALGSDTFYQKFELTVTASTVTQNINLQRVNGQLEVKFLDAIDDETLSIQYSLENDYSLLLNNGTPDISKPYRRSETKNIAPSLFGITNYTYKTYVTNTVKPIKVVVTVSNKIFGTYGKVIDSVMIYPNTRTILSGNVFKGAYGEQGFTVTYNELYGNDTTVVEY</sequence>
<proteinExistence type="predicted"/>
<evidence type="ECO:0000313" key="1">
    <source>
        <dbReference type="EMBL" id="MCD8739458.1"/>
    </source>
</evidence>
<gene>
    <name evidence="1" type="ORF">LT679_02490</name>
</gene>
<evidence type="ECO:0000313" key="2">
    <source>
        <dbReference type="Proteomes" id="UP001199919"/>
    </source>
</evidence>
<accession>A0ABS8U052</accession>
<name>A0ABS8U052_9SPHI</name>
<dbReference type="PROSITE" id="PS51257">
    <property type="entry name" value="PROKAR_LIPOPROTEIN"/>
    <property type="match status" value="1"/>
</dbReference>
<reference evidence="1 2" key="1">
    <citation type="submission" date="2021-12" db="EMBL/GenBank/DDBJ databases">
        <title>Mucilaginibacter roseus genome.</title>
        <authorList>
            <person name="Ferreira J.R."/>
            <person name="Newman J.D."/>
        </authorList>
    </citation>
    <scope>NUCLEOTIDE SEQUENCE [LARGE SCALE GENOMIC DNA]</scope>
    <source>
        <strain evidence="1 2">LMG 28454</strain>
    </source>
</reference>